<dbReference type="InterPro" id="IPR012902">
    <property type="entry name" value="N_methyl_site"/>
</dbReference>
<organism evidence="2 3">
    <name type="scientific">Wohlfahrtiimonas larvae</name>
    <dbReference type="NCBI Taxonomy" id="1157986"/>
    <lineage>
        <taxon>Bacteria</taxon>
        <taxon>Pseudomonadati</taxon>
        <taxon>Pseudomonadota</taxon>
        <taxon>Gammaproteobacteria</taxon>
        <taxon>Cardiobacteriales</taxon>
        <taxon>Ignatzschineriaceae</taxon>
        <taxon>Wohlfahrtiimonas</taxon>
    </lineage>
</organism>
<keyword evidence="1" id="KW-0812">Transmembrane</keyword>
<keyword evidence="3" id="KW-1185">Reference proteome</keyword>
<evidence type="ECO:0008006" key="4">
    <source>
        <dbReference type="Google" id="ProtNLM"/>
    </source>
</evidence>
<protein>
    <recommendedName>
        <fullName evidence="4">Prepilin-type N-terminal cleavage/methylation domain-containing protein</fullName>
    </recommendedName>
</protein>
<evidence type="ECO:0000313" key="2">
    <source>
        <dbReference type="EMBL" id="GAA5103381.1"/>
    </source>
</evidence>
<proteinExistence type="predicted"/>
<evidence type="ECO:0000256" key="1">
    <source>
        <dbReference type="SAM" id="Phobius"/>
    </source>
</evidence>
<keyword evidence="1" id="KW-0472">Membrane</keyword>
<gene>
    <name evidence="2" type="ORF">GCM10023338_21870</name>
</gene>
<dbReference type="Pfam" id="PF07963">
    <property type="entry name" value="N_methyl"/>
    <property type="match status" value="1"/>
</dbReference>
<keyword evidence="1" id="KW-1133">Transmembrane helix</keyword>
<accession>A0ABP9MYX4</accession>
<feature type="transmembrane region" description="Helical" evidence="1">
    <location>
        <begin position="12"/>
        <end position="33"/>
    </location>
</feature>
<dbReference type="EMBL" id="BAABKE010000009">
    <property type="protein sequence ID" value="GAA5103381.1"/>
    <property type="molecule type" value="Genomic_DNA"/>
</dbReference>
<dbReference type="RefSeq" id="WP_077926847.1">
    <property type="nucleotide sequence ID" value="NZ_BAABKE010000009.1"/>
</dbReference>
<reference evidence="3" key="1">
    <citation type="journal article" date="2019" name="Int. J. Syst. Evol. Microbiol.">
        <title>The Global Catalogue of Microorganisms (GCM) 10K type strain sequencing project: providing services to taxonomists for standard genome sequencing and annotation.</title>
        <authorList>
            <consortium name="The Broad Institute Genomics Platform"/>
            <consortium name="The Broad Institute Genome Sequencing Center for Infectious Disease"/>
            <person name="Wu L."/>
            <person name="Ma J."/>
        </authorList>
    </citation>
    <scope>NUCLEOTIDE SEQUENCE [LARGE SCALE GENOMIC DNA]</scope>
    <source>
        <strain evidence="3">JCM 18424</strain>
    </source>
</reference>
<comment type="caution">
    <text evidence="2">The sequence shown here is derived from an EMBL/GenBank/DDBJ whole genome shotgun (WGS) entry which is preliminary data.</text>
</comment>
<name>A0ABP9MYX4_9GAMM</name>
<dbReference type="Proteomes" id="UP001500631">
    <property type="component" value="Unassembled WGS sequence"/>
</dbReference>
<sequence>MHRAIGLTLIEIMVSMAIGLLLLSSLMVFWLALSQKSYEEVIKLELSQDYLEVASYLRSFLGRAIFHPLCLNPEWLNYQATEFDHPIRAFVTEQKRVIVHHANDDPLMENQKMLDVQQQFPNLVLNSYQLKTLVGSDLLEMIELIPLVVKDGEILNVDKVKGQIGYLLMTDCHNYMVGQYQKIGLDKYHVTVQTESDVQQYLDVQRHIQYYKVNRSLIYVIYEKGQYYLIHNFLDGSNYMRFANVMGLRIQNMDDWQMLSLNLLMPYLSLDRLMIQTLYIRLFNL</sequence>
<evidence type="ECO:0000313" key="3">
    <source>
        <dbReference type="Proteomes" id="UP001500631"/>
    </source>
</evidence>